<organism evidence="2 3">
    <name type="scientific">Corynebacterium zhongnanshanii</name>
    <dbReference type="NCBI Taxonomy" id="2768834"/>
    <lineage>
        <taxon>Bacteria</taxon>
        <taxon>Bacillati</taxon>
        <taxon>Actinomycetota</taxon>
        <taxon>Actinomycetes</taxon>
        <taxon>Mycobacteriales</taxon>
        <taxon>Corynebacteriaceae</taxon>
        <taxon>Corynebacterium</taxon>
    </lineage>
</organism>
<evidence type="ECO:0000256" key="1">
    <source>
        <dbReference type="SAM" id="SignalP"/>
    </source>
</evidence>
<dbReference type="PANTHER" id="PTHR34853">
    <property type="match status" value="1"/>
</dbReference>
<feature type="signal peptide" evidence="1">
    <location>
        <begin position="1"/>
        <end position="28"/>
    </location>
</feature>
<dbReference type="Gene3D" id="3.40.50.1820">
    <property type="entry name" value="alpha/beta hydrolase"/>
    <property type="match status" value="1"/>
</dbReference>
<dbReference type="PIRSF" id="PIRSF029171">
    <property type="entry name" value="Esterase_LipA"/>
    <property type="match status" value="1"/>
</dbReference>
<dbReference type="RefSeq" id="WP_151844227.1">
    <property type="nucleotide sequence ID" value="NZ_WBZJ01000001.1"/>
</dbReference>
<dbReference type="EMBL" id="WBZJ01000001">
    <property type="protein sequence ID" value="KAB3523580.1"/>
    <property type="molecule type" value="Genomic_DNA"/>
</dbReference>
<accession>A0ABQ6VH23</accession>
<dbReference type="SUPFAM" id="SSF53474">
    <property type="entry name" value="alpha/beta-Hydrolases"/>
    <property type="match status" value="1"/>
</dbReference>
<protein>
    <submittedName>
        <fullName evidence="2">Acetylxylan esterase</fullName>
    </submittedName>
</protein>
<sequence length="452" mass="47396">MISFSLRRRGSRITASLAAASVLFTGVAAPGVVSPPSAQAQSSEFFGSIADITPGSLVKSTPAMADVRPYSKPTADSGLRIPNASEAQGRTGVPLGEVDLDPMVGLAQAAVQKRFVYSTTNQHGEVATSTGAVFLPAGPAPEGGWPVLAWAHGTVGLGDQCAPSINQRSPRDAEYLNHWLSQGYAIVATDYAGQGTPGLMSYLNGQAEADSVVDSVIAARALGSMAKDGSSLLSHRWAVIGQSQGGGAALQVARLATQRSTPAGLDFRGTVATGAPAYVEEIVAAGGPTFPPVTLPTGLNVYALYILAALREARPDIDVNSALNEQGRRMVDAAETACLGELSEAMKGVNIAHGFSKPLRSVPGLVDAARSMMATPAYGYDRPVFVGHGLKDMDVPTPIGLLLNTDMWFQQFNLDARARNTRVEVRWYPTNHGDTVFASVPDSTPFLRSIFN</sequence>
<keyword evidence="3" id="KW-1185">Reference proteome</keyword>
<name>A0ABQ6VH23_9CORY</name>
<dbReference type="Proteomes" id="UP000436181">
    <property type="component" value="Unassembled WGS sequence"/>
</dbReference>
<feature type="chain" id="PRO_5045162510" evidence="1">
    <location>
        <begin position="29"/>
        <end position="452"/>
    </location>
</feature>
<gene>
    <name evidence="2" type="ORF">F8377_00160</name>
</gene>
<dbReference type="PANTHER" id="PTHR34853:SF1">
    <property type="entry name" value="LIPASE 5"/>
    <property type="match status" value="1"/>
</dbReference>
<comment type="caution">
    <text evidence="2">The sequence shown here is derived from an EMBL/GenBank/DDBJ whole genome shotgun (WGS) entry which is preliminary data.</text>
</comment>
<evidence type="ECO:0000313" key="3">
    <source>
        <dbReference type="Proteomes" id="UP000436181"/>
    </source>
</evidence>
<dbReference type="InterPro" id="IPR005152">
    <property type="entry name" value="Lipase_secreted"/>
</dbReference>
<dbReference type="InterPro" id="IPR029058">
    <property type="entry name" value="AB_hydrolase_fold"/>
</dbReference>
<evidence type="ECO:0000313" key="2">
    <source>
        <dbReference type="EMBL" id="KAB3523580.1"/>
    </source>
</evidence>
<reference evidence="2 3" key="1">
    <citation type="submission" date="2019-10" db="EMBL/GenBank/DDBJ databases">
        <title>Corynebacterium sp novel species isolated from the respiratory tract of Marmot.</title>
        <authorList>
            <person name="Zhang G."/>
        </authorList>
    </citation>
    <scope>NUCLEOTIDE SEQUENCE [LARGE SCALE GENOMIC DNA]</scope>
    <source>
        <strain evidence="2 3">336</strain>
    </source>
</reference>
<keyword evidence="1" id="KW-0732">Signal</keyword>
<proteinExistence type="predicted"/>
<dbReference type="Pfam" id="PF03583">
    <property type="entry name" value="LIP"/>
    <property type="match status" value="1"/>
</dbReference>